<evidence type="ECO:0000313" key="1">
    <source>
        <dbReference type="EMBL" id="CAF2124460.1"/>
    </source>
</evidence>
<comment type="caution">
    <text evidence="1">The sequence shown here is derived from an EMBL/GenBank/DDBJ whole genome shotgun (WGS) entry which is preliminary data.</text>
</comment>
<feature type="non-terminal residue" evidence="1">
    <location>
        <position position="1"/>
    </location>
</feature>
<dbReference type="AlphaFoldDB" id="A0A816VDU6"/>
<sequence length="53" mass="6204">MGHFSIIHPLSATWECDMIKMASSYRSARNGKFELNNNKQIYSLIVFCFRFLS</sequence>
<evidence type="ECO:0000313" key="2">
    <source>
        <dbReference type="Proteomes" id="UP000663856"/>
    </source>
</evidence>
<dbReference type="EMBL" id="CAJNRF010010750">
    <property type="protein sequence ID" value="CAF2124460.1"/>
    <property type="molecule type" value="Genomic_DNA"/>
</dbReference>
<name>A0A816VDU6_9BILA</name>
<protein>
    <submittedName>
        <fullName evidence="1">Uncharacterized protein</fullName>
    </submittedName>
</protein>
<dbReference type="Proteomes" id="UP000663856">
    <property type="component" value="Unassembled WGS sequence"/>
</dbReference>
<reference evidence="1" key="1">
    <citation type="submission" date="2021-02" db="EMBL/GenBank/DDBJ databases">
        <authorList>
            <person name="Nowell W R."/>
        </authorList>
    </citation>
    <scope>NUCLEOTIDE SEQUENCE</scope>
</reference>
<organism evidence="1 2">
    <name type="scientific">Rotaria magnacalcarata</name>
    <dbReference type="NCBI Taxonomy" id="392030"/>
    <lineage>
        <taxon>Eukaryota</taxon>
        <taxon>Metazoa</taxon>
        <taxon>Spiralia</taxon>
        <taxon>Gnathifera</taxon>
        <taxon>Rotifera</taxon>
        <taxon>Eurotatoria</taxon>
        <taxon>Bdelloidea</taxon>
        <taxon>Philodinida</taxon>
        <taxon>Philodinidae</taxon>
        <taxon>Rotaria</taxon>
    </lineage>
</organism>
<accession>A0A816VDU6</accession>
<proteinExistence type="predicted"/>
<gene>
    <name evidence="1" type="ORF">WKI299_LOCUS25048</name>
</gene>